<dbReference type="InterPro" id="IPR000847">
    <property type="entry name" value="LysR_HTH_N"/>
</dbReference>
<evidence type="ECO:0000259" key="5">
    <source>
        <dbReference type="PROSITE" id="PS50931"/>
    </source>
</evidence>
<evidence type="ECO:0000256" key="1">
    <source>
        <dbReference type="ARBA" id="ARBA00009437"/>
    </source>
</evidence>
<evidence type="ECO:0000313" key="7">
    <source>
        <dbReference type="Proteomes" id="UP001370348"/>
    </source>
</evidence>
<comment type="similarity">
    <text evidence="1">Belongs to the LysR transcriptional regulatory family.</text>
</comment>
<dbReference type="Pfam" id="PF00126">
    <property type="entry name" value="HTH_1"/>
    <property type="match status" value="1"/>
</dbReference>
<sequence>MSIDPTFVNGLGVLAAIVEAGNFVRAAEALGITQSGVSRAVARLEEQLGVRLFHRTSRAVALTEEGARLYEEVAPLLSGIEDAAAQATGAKARVRGRLRVNVDATFGHYVLAPQIGAFVARYPEVSLDYFVRDRMGDLDGEGFDVAVRFGEPLPSSLTCRLLFETRVITCASPEYVAKRGWPEHPRDIAHHECLLYRNPSTGRAFEWVFQRGKKIVPVAVNGRLLVNDAVSLVESCAGGYGVAQLSEFFARDLVAEGRLVQLLPEWADERFPVHAYHRSARLPPAKVRAFLDFVIELVAPSRHFGARKEARTPSRSHA</sequence>
<keyword evidence="2" id="KW-0805">Transcription regulation</keyword>
<dbReference type="PRINTS" id="PR00039">
    <property type="entry name" value="HTHLYSR"/>
</dbReference>
<dbReference type="PANTHER" id="PTHR30537:SF5">
    <property type="entry name" value="HTH-TYPE TRANSCRIPTIONAL ACTIVATOR TTDR-RELATED"/>
    <property type="match status" value="1"/>
</dbReference>
<feature type="domain" description="HTH lysR-type" evidence="5">
    <location>
        <begin position="13"/>
        <end position="63"/>
    </location>
</feature>
<dbReference type="InterPro" id="IPR005119">
    <property type="entry name" value="LysR_subst-bd"/>
</dbReference>
<dbReference type="Gene3D" id="3.40.190.290">
    <property type="match status" value="1"/>
</dbReference>
<dbReference type="Pfam" id="PF03466">
    <property type="entry name" value="LysR_substrate"/>
    <property type="match status" value="1"/>
</dbReference>
<dbReference type="Proteomes" id="UP001370348">
    <property type="component" value="Chromosome"/>
</dbReference>
<dbReference type="PANTHER" id="PTHR30537">
    <property type="entry name" value="HTH-TYPE TRANSCRIPTIONAL REGULATOR"/>
    <property type="match status" value="1"/>
</dbReference>
<evidence type="ECO:0000256" key="3">
    <source>
        <dbReference type="ARBA" id="ARBA00023125"/>
    </source>
</evidence>
<dbReference type="RefSeq" id="WP_394823100.1">
    <property type="nucleotide sequence ID" value="NZ_CP089984.1"/>
</dbReference>
<dbReference type="InterPro" id="IPR036390">
    <property type="entry name" value="WH_DNA-bd_sf"/>
</dbReference>
<reference evidence="6 7" key="1">
    <citation type="submission" date="2021-12" db="EMBL/GenBank/DDBJ databases">
        <title>Discovery of the Pendulisporaceae a myxobacterial family with distinct sporulation behavior and unique specialized metabolism.</title>
        <authorList>
            <person name="Garcia R."/>
            <person name="Popoff A."/>
            <person name="Bader C.D."/>
            <person name="Loehr J."/>
            <person name="Walesch S."/>
            <person name="Walt C."/>
            <person name="Boldt J."/>
            <person name="Bunk B."/>
            <person name="Haeckl F.J.F.P.J."/>
            <person name="Gunesch A.P."/>
            <person name="Birkelbach J."/>
            <person name="Nuebel U."/>
            <person name="Pietschmann T."/>
            <person name="Bach T."/>
            <person name="Mueller R."/>
        </authorList>
    </citation>
    <scope>NUCLEOTIDE SEQUENCE [LARGE SCALE GENOMIC DNA]</scope>
    <source>
        <strain evidence="6 7">MSr11954</strain>
    </source>
</reference>
<proteinExistence type="inferred from homology"/>
<accession>A0ABZ2LRX9</accession>
<dbReference type="EMBL" id="CP089984">
    <property type="protein sequence ID" value="WXB13490.1"/>
    <property type="molecule type" value="Genomic_DNA"/>
</dbReference>
<evidence type="ECO:0000256" key="2">
    <source>
        <dbReference type="ARBA" id="ARBA00023015"/>
    </source>
</evidence>
<protein>
    <submittedName>
        <fullName evidence="6">LysR family transcriptional regulator</fullName>
    </submittedName>
</protein>
<evidence type="ECO:0000256" key="4">
    <source>
        <dbReference type="ARBA" id="ARBA00023163"/>
    </source>
</evidence>
<dbReference type="CDD" id="cd08422">
    <property type="entry name" value="PBP2_CrgA_like"/>
    <property type="match status" value="1"/>
</dbReference>
<keyword evidence="4" id="KW-0804">Transcription</keyword>
<dbReference type="Gene3D" id="1.10.10.10">
    <property type="entry name" value="Winged helix-like DNA-binding domain superfamily/Winged helix DNA-binding domain"/>
    <property type="match status" value="1"/>
</dbReference>
<dbReference type="InterPro" id="IPR036388">
    <property type="entry name" value="WH-like_DNA-bd_sf"/>
</dbReference>
<name>A0ABZ2LRX9_9BACT</name>
<organism evidence="6 7">
    <name type="scientific">Pendulispora albinea</name>
    <dbReference type="NCBI Taxonomy" id="2741071"/>
    <lineage>
        <taxon>Bacteria</taxon>
        <taxon>Pseudomonadati</taxon>
        <taxon>Myxococcota</taxon>
        <taxon>Myxococcia</taxon>
        <taxon>Myxococcales</taxon>
        <taxon>Sorangiineae</taxon>
        <taxon>Pendulisporaceae</taxon>
        <taxon>Pendulispora</taxon>
    </lineage>
</organism>
<dbReference type="SUPFAM" id="SSF53850">
    <property type="entry name" value="Periplasmic binding protein-like II"/>
    <property type="match status" value="1"/>
</dbReference>
<dbReference type="SUPFAM" id="SSF46785">
    <property type="entry name" value="Winged helix' DNA-binding domain"/>
    <property type="match status" value="1"/>
</dbReference>
<keyword evidence="7" id="KW-1185">Reference proteome</keyword>
<dbReference type="PROSITE" id="PS50931">
    <property type="entry name" value="HTH_LYSR"/>
    <property type="match status" value="1"/>
</dbReference>
<evidence type="ECO:0000313" key="6">
    <source>
        <dbReference type="EMBL" id="WXB13490.1"/>
    </source>
</evidence>
<dbReference type="InterPro" id="IPR058163">
    <property type="entry name" value="LysR-type_TF_proteobact-type"/>
</dbReference>
<keyword evidence="3" id="KW-0238">DNA-binding</keyword>
<gene>
    <name evidence="6" type="ORF">LZC94_37305</name>
</gene>